<organism evidence="10 11">
    <name type="scientific">Periplaneta americana</name>
    <name type="common">American cockroach</name>
    <name type="synonym">Blatta americana</name>
    <dbReference type="NCBI Taxonomy" id="6978"/>
    <lineage>
        <taxon>Eukaryota</taxon>
        <taxon>Metazoa</taxon>
        <taxon>Ecdysozoa</taxon>
        <taxon>Arthropoda</taxon>
        <taxon>Hexapoda</taxon>
        <taxon>Insecta</taxon>
        <taxon>Pterygota</taxon>
        <taxon>Neoptera</taxon>
        <taxon>Polyneoptera</taxon>
        <taxon>Dictyoptera</taxon>
        <taxon>Blattodea</taxon>
        <taxon>Blattoidea</taxon>
        <taxon>Blattidae</taxon>
        <taxon>Blattinae</taxon>
        <taxon>Periplaneta</taxon>
    </lineage>
</organism>
<feature type="non-terminal residue" evidence="10">
    <location>
        <position position="367"/>
    </location>
</feature>
<evidence type="ECO:0000256" key="1">
    <source>
        <dbReference type="ARBA" id="ARBA00004225"/>
    </source>
</evidence>
<feature type="transmembrane region" description="Helical" evidence="9">
    <location>
        <begin position="154"/>
        <end position="174"/>
    </location>
</feature>
<evidence type="ECO:0000256" key="8">
    <source>
        <dbReference type="ARBA" id="ARBA00023136"/>
    </source>
</evidence>
<evidence type="ECO:0000256" key="5">
    <source>
        <dbReference type="ARBA" id="ARBA00022970"/>
    </source>
</evidence>
<keyword evidence="11" id="KW-1185">Reference proteome</keyword>
<evidence type="ECO:0000256" key="3">
    <source>
        <dbReference type="ARBA" id="ARBA00022448"/>
    </source>
</evidence>
<evidence type="ECO:0000256" key="6">
    <source>
        <dbReference type="ARBA" id="ARBA00022989"/>
    </source>
</evidence>
<dbReference type="Pfam" id="PF03820">
    <property type="entry name" value="SFXNs"/>
    <property type="match status" value="2"/>
</dbReference>
<keyword evidence="5" id="KW-0029">Amino-acid transport</keyword>
<evidence type="ECO:0000256" key="2">
    <source>
        <dbReference type="ARBA" id="ARBA00005974"/>
    </source>
</evidence>
<sequence>MPSSEFKGSDIIGSGEKRLDININQPRWDQSTYLGRVKHFFILTDARNIFATPGQLDRAKKLVQDYRDGAPMDKTTVDELWAAKYLYDSAFHPDTGEKLIVLGRMSSIAPANMILGAGMLTFRTTLGVSYVCATSAAVGTALGVNSFVTKFPPVVGRLVPLGAVLMAAAINLPIMRNQEYKYLYFIVLLPCSKRAEELLLERRKKREEISQEFFATNAMVDRNWTGPNCDLRRDLTKLAVHGFHHKLCTKPGFHEPTEQCVCNLCEKHCSRYHFTIFPSRIRSLKDYSNELPRNNNTICTFVRIPRIPPFFTNILDKKGILRRHPRIELPFQLALVGIANLIANPLCCAFFPQMMTIEVSKLEPHVQ</sequence>
<keyword evidence="7" id="KW-0496">Mitochondrion</keyword>
<evidence type="ECO:0000256" key="9">
    <source>
        <dbReference type="SAM" id="Phobius"/>
    </source>
</evidence>
<evidence type="ECO:0000313" key="11">
    <source>
        <dbReference type="Proteomes" id="UP001148838"/>
    </source>
</evidence>
<protein>
    <submittedName>
        <fullName evidence="10">Uncharacterized protein</fullName>
    </submittedName>
</protein>
<gene>
    <name evidence="10" type="ORF">ANN_15275</name>
</gene>
<dbReference type="Proteomes" id="UP001148838">
    <property type="component" value="Unassembled WGS sequence"/>
</dbReference>
<keyword evidence="3" id="KW-0813">Transport</keyword>
<evidence type="ECO:0000256" key="4">
    <source>
        <dbReference type="ARBA" id="ARBA00022692"/>
    </source>
</evidence>
<dbReference type="InterPro" id="IPR004686">
    <property type="entry name" value="Mtc"/>
</dbReference>
<feature type="transmembrane region" description="Helical" evidence="9">
    <location>
        <begin position="128"/>
        <end position="148"/>
    </location>
</feature>
<comment type="caution">
    <text evidence="10">The sequence shown here is derived from an EMBL/GenBank/DDBJ whole genome shotgun (WGS) entry which is preliminary data.</text>
</comment>
<dbReference type="EMBL" id="JAJSOF020000027">
    <property type="protein sequence ID" value="KAJ4433018.1"/>
    <property type="molecule type" value="Genomic_DNA"/>
</dbReference>
<feature type="transmembrane region" description="Helical" evidence="9">
    <location>
        <begin position="331"/>
        <end position="352"/>
    </location>
</feature>
<dbReference type="PANTHER" id="PTHR11153">
    <property type="entry name" value="SIDEROFLEXIN"/>
    <property type="match status" value="1"/>
</dbReference>
<proteinExistence type="inferred from homology"/>
<keyword evidence="8 9" id="KW-0472">Membrane</keyword>
<comment type="subcellular location">
    <subcellularLocation>
        <location evidence="1">Mitochondrion membrane</location>
        <topology evidence="1">Multi-pass membrane protein</topology>
    </subcellularLocation>
</comment>
<keyword evidence="6 9" id="KW-1133">Transmembrane helix</keyword>
<reference evidence="10 11" key="1">
    <citation type="journal article" date="2022" name="Allergy">
        <title>Genome assembly and annotation of Periplaneta americana reveal a comprehensive cockroach allergen profile.</title>
        <authorList>
            <person name="Wang L."/>
            <person name="Xiong Q."/>
            <person name="Saelim N."/>
            <person name="Wang L."/>
            <person name="Nong W."/>
            <person name="Wan A.T."/>
            <person name="Shi M."/>
            <person name="Liu X."/>
            <person name="Cao Q."/>
            <person name="Hui J.H.L."/>
            <person name="Sookrung N."/>
            <person name="Leung T.F."/>
            <person name="Tungtrongchitr A."/>
            <person name="Tsui S.K.W."/>
        </authorList>
    </citation>
    <scope>NUCLEOTIDE SEQUENCE [LARGE SCALE GENOMIC DNA]</scope>
    <source>
        <strain evidence="10">PWHHKU_190912</strain>
    </source>
</reference>
<name>A0ABQ8SFY1_PERAM</name>
<dbReference type="PANTHER" id="PTHR11153:SF8">
    <property type="entry name" value="SIDEROFLEXIN-1"/>
    <property type="match status" value="1"/>
</dbReference>
<keyword evidence="4 9" id="KW-0812">Transmembrane</keyword>
<evidence type="ECO:0000313" key="10">
    <source>
        <dbReference type="EMBL" id="KAJ4433018.1"/>
    </source>
</evidence>
<comment type="similarity">
    <text evidence="2">Belongs to the sideroflexin family.</text>
</comment>
<evidence type="ECO:0000256" key="7">
    <source>
        <dbReference type="ARBA" id="ARBA00023128"/>
    </source>
</evidence>
<accession>A0ABQ8SFY1</accession>